<dbReference type="Proteomes" id="UP000601435">
    <property type="component" value="Unassembled WGS sequence"/>
</dbReference>
<evidence type="ECO:0000313" key="2">
    <source>
        <dbReference type="EMBL" id="CAE7367248.1"/>
    </source>
</evidence>
<evidence type="ECO:0000313" key="3">
    <source>
        <dbReference type="Proteomes" id="UP000601435"/>
    </source>
</evidence>
<keyword evidence="3" id="KW-1185">Reference proteome</keyword>
<dbReference type="EMBL" id="CAJNJA010015697">
    <property type="protein sequence ID" value="CAE7367248.1"/>
    <property type="molecule type" value="Genomic_DNA"/>
</dbReference>
<proteinExistence type="predicted"/>
<feature type="region of interest" description="Disordered" evidence="1">
    <location>
        <begin position="1"/>
        <end position="31"/>
    </location>
</feature>
<organism evidence="2 3">
    <name type="scientific">Symbiodinium necroappetens</name>
    <dbReference type="NCBI Taxonomy" id="1628268"/>
    <lineage>
        <taxon>Eukaryota</taxon>
        <taxon>Sar</taxon>
        <taxon>Alveolata</taxon>
        <taxon>Dinophyceae</taxon>
        <taxon>Suessiales</taxon>
        <taxon>Symbiodiniaceae</taxon>
        <taxon>Symbiodinium</taxon>
    </lineage>
</organism>
<dbReference type="AlphaFoldDB" id="A0A812PXK9"/>
<protein>
    <recommendedName>
        <fullName evidence="4">Ubiquitin-like domain-containing protein</fullName>
    </recommendedName>
</protein>
<reference evidence="2" key="1">
    <citation type="submission" date="2021-02" db="EMBL/GenBank/DDBJ databases">
        <authorList>
            <person name="Dougan E. K."/>
            <person name="Rhodes N."/>
            <person name="Thang M."/>
            <person name="Chan C."/>
        </authorList>
    </citation>
    <scope>NUCLEOTIDE SEQUENCE</scope>
</reference>
<evidence type="ECO:0008006" key="4">
    <source>
        <dbReference type="Google" id="ProtNLM"/>
    </source>
</evidence>
<comment type="caution">
    <text evidence="2">The sequence shown here is derived from an EMBL/GenBank/DDBJ whole genome shotgun (WGS) entry which is preliminary data.</text>
</comment>
<gene>
    <name evidence="2" type="ORF">SNEC2469_LOCUS9816</name>
</gene>
<sequence>MPRSASSEQESPQPSDTANEETRPSPDGSRMLRLQIVDGTGQERRVDIHVDPTTTVAQLKDGNYLGVDFAVGWRLRCVFRGRLLSEMEPLGRLPSGAFLQCYLQRPSTVESADGLELDPLLVAWARLAGVGRNSFPPEKWQDVVFHCAFIIGLAVAWSAYLGSPDVFDGFGRLALRFLTISWASFLDVLRPFRKNFILPQPVQCGQMCCWVPRFLHSTYPCTSPSA</sequence>
<dbReference type="OrthoDB" id="416830at2759"/>
<evidence type="ECO:0000256" key="1">
    <source>
        <dbReference type="SAM" id="MobiDB-lite"/>
    </source>
</evidence>
<name>A0A812PXK9_9DINO</name>
<feature type="compositionally biased region" description="Low complexity" evidence="1">
    <location>
        <begin position="1"/>
        <end position="15"/>
    </location>
</feature>
<accession>A0A812PXK9</accession>